<evidence type="ECO:0000313" key="11">
    <source>
        <dbReference type="Proteomes" id="UP000010816"/>
    </source>
</evidence>
<dbReference type="STRING" id="765912.Thimo_0407"/>
<dbReference type="GO" id="GO:0016787">
    <property type="term" value="F:hydrolase activity"/>
    <property type="evidence" value="ECO:0007669"/>
    <property type="project" value="UniProtKB-KW"/>
</dbReference>
<evidence type="ECO:0000256" key="7">
    <source>
        <dbReference type="ARBA" id="ARBA00038093"/>
    </source>
</evidence>
<dbReference type="HOGENOM" id="CLU_144760_0_0_6"/>
<dbReference type="Proteomes" id="UP000010816">
    <property type="component" value="Chromosome"/>
</dbReference>
<evidence type="ECO:0000259" key="9">
    <source>
        <dbReference type="Pfam" id="PF01850"/>
    </source>
</evidence>
<dbReference type="GO" id="GO:0000287">
    <property type="term" value="F:magnesium ion binding"/>
    <property type="evidence" value="ECO:0007669"/>
    <property type="project" value="UniProtKB-UniRule"/>
</dbReference>
<dbReference type="CDD" id="cd09871">
    <property type="entry name" value="PIN_MtVapC28-VapC30-like"/>
    <property type="match status" value="1"/>
</dbReference>
<comment type="similarity">
    <text evidence="7 8">Belongs to the PINc/VapC protein family.</text>
</comment>
<keyword evidence="6 8" id="KW-0460">Magnesium</keyword>
<dbReference type="Pfam" id="PF01850">
    <property type="entry name" value="PIN"/>
    <property type="match status" value="1"/>
</dbReference>
<evidence type="ECO:0000256" key="6">
    <source>
        <dbReference type="ARBA" id="ARBA00022842"/>
    </source>
</evidence>
<dbReference type="KEGG" id="tmb:Thimo_0407"/>
<dbReference type="InterPro" id="IPR029060">
    <property type="entry name" value="PIN-like_dom_sf"/>
</dbReference>
<evidence type="ECO:0000256" key="8">
    <source>
        <dbReference type="HAMAP-Rule" id="MF_00265"/>
    </source>
</evidence>
<keyword evidence="3 8" id="KW-0540">Nuclease</keyword>
<evidence type="ECO:0000256" key="5">
    <source>
        <dbReference type="ARBA" id="ARBA00022801"/>
    </source>
</evidence>
<dbReference type="PATRIC" id="fig|765912.4.peg.394"/>
<feature type="binding site" evidence="8">
    <location>
        <position position="99"/>
    </location>
    <ligand>
        <name>Mg(2+)</name>
        <dbReference type="ChEBI" id="CHEBI:18420"/>
    </ligand>
</feature>
<evidence type="ECO:0000256" key="1">
    <source>
        <dbReference type="ARBA" id="ARBA00001946"/>
    </source>
</evidence>
<evidence type="ECO:0000256" key="2">
    <source>
        <dbReference type="ARBA" id="ARBA00022649"/>
    </source>
</evidence>
<dbReference type="GO" id="GO:0004540">
    <property type="term" value="F:RNA nuclease activity"/>
    <property type="evidence" value="ECO:0007669"/>
    <property type="project" value="InterPro"/>
</dbReference>
<reference evidence="10 11" key="1">
    <citation type="submission" date="2011-09" db="EMBL/GenBank/DDBJ databases">
        <title>Complete sequence of chromosome of Thioflavicoccus mobilis 8321.</title>
        <authorList>
            <consortium name="US DOE Joint Genome Institute"/>
            <person name="Lucas S."/>
            <person name="Han J."/>
            <person name="Lapidus A."/>
            <person name="Cheng J.-F."/>
            <person name="Goodwin L."/>
            <person name="Pitluck S."/>
            <person name="Peters L."/>
            <person name="Ovchinnikova G."/>
            <person name="Lu M."/>
            <person name="Detter J.C."/>
            <person name="Han C."/>
            <person name="Tapia R."/>
            <person name="Land M."/>
            <person name="Hauser L."/>
            <person name="Kyrpides N."/>
            <person name="Ivanova N."/>
            <person name="Pagani I."/>
            <person name="Vogl K."/>
            <person name="Liu Z."/>
            <person name="Imhoff J."/>
            <person name="Thiel V."/>
            <person name="Frigaard N.-U."/>
            <person name="Bryant D."/>
            <person name="Woyke T."/>
        </authorList>
    </citation>
    <scope>NUCLEOTIDE SEQUENCE [LARGE SCALE GENOMIC DNA]</scope>
    <source>
        <strain evidence="10 11">8321</strain>
    </source>
</reference>
<keyword evidence="8" id="KW-0800">Toxin</keyword>
<dbReference type="eggNOG" id="COG3742">
    <property type="taxonomic scope" value="Bacteria"/>
</dbReference>
<keyword evidence="4 8" id="KW-0479">Metal-binding</keyword>
<dbReference type="GO" id="GO:0090729">
    <property type="term" value="F:toxin activity"/>
    <property type="evidence" value="ECO:0007669"/>
    <property type="project" value="UniProtKB-KW"/>
</dbReference>
<dbReference type="InterPro" id="IPR002716">
    <property type="entry name" value="PIN_dom"/>
</dbReference>
<evidence type="ECO:0000256" key="4">
    <source>
        <dbReference type="ARBA" id="ARBA00022723"/>
    </source>
</evidence>
<dbReference type="Gene3D" id="3.40.50.1010">
    <property type="entry name" value="5'-nuclease"/>
    <property type="match status" value="1"/>
</dbReference>
<evidence type="ECO:0000256" key="3">
    <source>
        <dbReference type="ARBA" id="ARBA00022722"/>
    </source>
</evidence>
<comment type="cofactor">
    <cofactor evidence="1 8">
        <name>Mg(2+)</name>
        <dbReference type="ChEBI" id="CHEBI:18420"/>
    </cofactor>
</comment>
<dbReference type="AlphaFoldDB" id="L0GR86"/>
<keyword evidence="5 8" id="KW-0378">Hydrolase</keyword>
<dbReference type="HAMAP" id="MF_00265">
    <property type="entry name" value="VapC_Nob1"/>
    <property type="match status" value="1"/>
</dbReference>
<dbReference type="RefSeq" id="WP_015279416.1">
    <property type="nucleotide sequence ID" value="NC_019940.1"/>
</dbReference>
<dbReference type="PANTHER" id="PTHR33653:SF1">
    <property type="entry name" value="RIBONUCLEASE VAPC2"/>
    <property type="match status" value="1"/>
</dbReference>
<dbReference type="EC" id="3.1.-.-" evidence="8"/>
<keyword evidence="11" id="KW-1185">Reference proteome</keyword>
<name>L0GR86_9GAMM</name>
<dbReference type="InterPro" id="IPR050556">
    <property type="entry name" value="Type_II_TA_system_RNase"/>
</dbReference>
<proteinExistence type="inferred from homology"/>
<feature type="binding site" evidence="8">
    <location>
        <position position="4"/>
    </location>
    <ligand>
        <name>Mg(2+)</name>
        <dbReference type="ChEBI" id="CHEBI:18420"/>
    </ligand>
</feature>
<comment type="function">
    <text evidence="8">Toxic component of a toxin-antitoxin (TA) system. An RNase.</text>
</comment>
<feature type="domain" description="PIN" evidence="9">
    <location>
        <begin position="1"/>
        <end position="124"/>
    </location>
</feature>
<keyword evidence="2 8" id="KW-1277">Toxin-antitoxin system</keyword>
<gene>
    <name evidence="8" type="primary">vapC</name>
    <name evidence="10" type="ORF">Thimo_0407</name>
</gene>
<protein>
    <recommendedName>
        <fullName evidence="8">Ribonuclease VapC</fullName>
        <shortName evidence="8">RNase VapC</shortName>
        <ecNumber evidence="8">3.1.-.-</ecNumber>
    </recommendedName>
    <alternativeName>
        <fullName evidence="8">Toxin VapC</fullName>
    </alternativeName>
</protein>
<dbReference type="PANTHER" id="PTHR33653">
    <property type="entry name" value="RIBONUCLEASE VAPC2"/>
    <property type="match status" value="1"/>
</dbReference>
<sequence>MVIDTSALVAILQDEPERRRFNEAIEAAPLCHISAATLVEISIVVEARHGAEGIRDLDLFIAAAGIQPVPVDAEQALAAREAFRRYGKGRHAAGLNLGDCFSYALARVRDEPLLFKGLDFPQTDVLIAVPLH</sequence>
<dbReference type="OrthoDB" id="32625at2"/>
<accession>L0GR86</accession>
<evidence type="ECO:0000313" key="10">
    <source>
        <dbReference type="EMBL" id="AGA89268.1"/>
    </source>
</evidence>
<dbReference type="EMBL" id="CP003051">
    <property type="protein sequence ID" value="AGA89268.1"/>
    <property type="molecule type" value="Genomic_DNA"/>
</dbReference>
<organism evidence="10 11">
    <name type="scientific">Thioflavicoccus mobilis 8321</name>
    <dbReference type="NCBI Taxonomy" id="765912"/>
    <lineage>
        <taxon>Bacteria</taxon>
        <taxon>Pseudomonadati</taxon>
        <taxon>Pseudomonadota</taxon>
        <taxon>Gammaproteobacteria</taxon>
        <taxon>Chromatiales</taxon>
        <taxon>Chromatiaceae</taxon>
        <taxon>Thioflavicoccus</taxon>
    </lineage>
</organism>
<dbReference type="SUPFAM" id="SSF88723">
    <property type="entry name" value="PIN domain-like"/>
    <property type="match status" value="1"/>
</dbReference>
<dbReference type="InterPro" id="IPR022907">
    <property type="entry name" value="VapC_family"/>
</dbReference>